<name>A0A1H7HMT2_9GAMM</name>
<protein>
    <submittedName>
        <fullName evidence="2">SprA-related family protein</fullName>
    </submittedName>
</protein>
<sequence>MLIDGSAAPMAALGPMIRPDAQRQSSPPDSELEETGAFAPVDEVEEDAPADPEADRSLLELTPEEERVVRELQQRDQTVRAHEQAHVAAGGKYVTAAPSYDYESGPDGRRYAVGGEVSIDTSRPSDPREAIAKARVVFSAAMAPADPSPQDYRVASQARVMEAEARQELASERQEEMAQTREASSQDDDEASQAPDRERARDRLAELFAAVDQPAPEPMFRQVA</sequence>
<dbReference type="AlphaFoldDB" id="A0A1H7HMT2"/>
<gene>
    <name evidence="2" type="ORF">SAMN05444515_102213</name>
</gene>
<feature type="compositionally biased region" description="Basic and acidic residues" evidence="1">
    <location>
        <begin position="53"/>
        <end position="65"/>
    </location>
</feature>
<evidence type="ECO:0000313" key="3">
    <source>
        <dbReference type="Proteomes" id="UP000199256"/>
    </source>
</evidence>
<dbReference type="STRING" id="1396821.SAMN05444515_102213"/>
<feature type="region of interest" description="Disordered" evidence="1">
    <location>
        <begin position="144"/>
        <end position="224"/>
    </location>
</feature>
<evidence type="ECO:0000256" key="1">
    <source>
        <dbReference type="SAM" id="MobiDB-lite"/>
    </source>
</evidence>
<keyword evidence="3" id="KW-1185">Reference proteome</keyword>
<feature type="compositionally biased region" description="Basic and acidic residues" evidence="1">
    <location>
        <begin position="161"/>
        <end position="179"/>
    </location>
</feature>
<feature type="region of interest" description="Disordered" evidence="1">
    <location>
        <begin position="1"/>
        <end position="65"/>
    </location>
</feature>
<proteinExistence type="predicted"/>
<feature type="compositionally biased region" description="Acidic residues" evidence="1">
    <location>
        <begin position="42"/>
        <end position="52"/>
    </location>
</feature>
<feature type="compositionally biased region" description="Basic and acidic residues" evidence="1">
    <location>
        <begin position="195"/>
        <end position="205"/>
    </location>
</feature>
<dbReference type="InterPro" id="IPR021973">
    <property type="entry name" value="SprA-related"/>
</dbReference>
<dbReference type="EMBL" id="FOAA01000002">
    <property type="protein sequence ID" value="SEK51564.1"/>
    <property type="molecule type" value="Genomic_DNA"/>
</dbReference>
<dbReference type="RefSeq" id="WP_218140383.1">
    <property type="nucleotide sequence ID" value="NZ_FOAA01000002.1"/>
</dbReference>
<organism evidence="2 3">
    <name type="scientific">Ectothiorhodospira marina</name>
    <dbReference type="NCBI Taxonomy" id="1396821"/>
    <lineage>
        <taxon>Bacteria</taxon>
        <taxon>Pseudomonadati</taxon>
        <taxon>Pseudomonadota</taxon>
        <taxon>Gammaproteobacteria</taxon>
        <taxon>Chromatiales</taxon>
        <taxon>Ectothiorhodospiraceae</taxon>
        <taxon>Ectothiorhodospira</taxon>
    </lineage>
</organism>
<reference evidence="3" key="1">
    <citation type="submission" date="2016-10" db="EMBL/GenBank/DDBJ databases">
        <authorList>
            <person name="Varghese N."/>
            <person name="Submissions S."/>
        </authorList>
    </citation>
    <scope>NUCLEOTIDE SEQUENCE [LARGE SCALE GENOMIC DNA]</scope>
    <source>
        <strain evidence="3">DSM 241</strain>
    </source>
</reference>
<accession>A0A1H7HMT2</accession>
<evidence type="ECO:0000313" key="2">
    <source>
        <dbReference type="EMBL" id="SEK51564.1"/>
    </source>
</evidence>
<dbReference type="Pfam" id="PF12118">
    <property type="entry name" value="SprA-related"/>
    <property type="match status" value="1"/>
</dbReference>
<dbReference type="Proteomes" id="UP000199256">
    <property type="component" value="Unassembled WGS sequence"/>
</dbReference>